<protein>
    <submittedName>
        <fullName evidence="1">Uncharacterized protein</fullName>
    </submittedName>
</protein>
<evidence type="ECO:0000313" key="2">
    <source>
        <dbReference type="Proteomes" id="UP000054549"/>
    </source>
</evidence>
<sequence length="195" mass="21970">MTASSSESSLDPKPEPFHFSLISITATSAHPIRNSRQELIVGKHTLWSSLNPSIYPDSTRGSFQPNVFAYQFNSPVPEVGILDVTVKPLDVQLVGAEVLLFGIVEGKRVLQSDYFFFKSMAEVTVQAHVIIPSRSEVPFSWNADIDWGMELKLPSNQGLDRFGPGITRLELYWIATTVHRAFKEFLPVNFLRRNF</sequence>
<dbReference type="HOGENOM" id="CLU_1395970_0_0_1"/>
<dbReference type="Proteomes" id="UP000054549">
    <property type="component" value="Unassembled WGS sequence"/>
</dbReference>
<name>A0A0C2T5G3_AMAMK</name>
<keyword evidence="2" id="KW-1185">Reference proteome</keyword>
<accession>A0A0C2T5G3</accession>
<evidence type="ECO:0000313" key="1">
    <source>
        <dbReference type="EMBL" id="KIL61814.1"/>
    </source>
</evidence>
<reference evidence="1 2" key="1">
    <citation type="submission" date="2014-04" db="EMBL/GenBank/DDBJ databases">
        <title>Evolutionary Origins and Diversification of the Mycorrhizal Mutualists.</title>
        <authorList>
            <consortium name="DOE Joint Genome Institute"/>
            <consortium name="Mycorrhizal Genomics Consortium"/>
            <person name="Kohler A."/>
            <person name="Kuo A."/>
            <person name="Nagy L.G."/>
            <person name="Floudas D."/>
            <person name="Copeland A."/>
            <person name="Barry K.W."/>
            <person name="Cichocki N."/>
            <person name="Veneault-Fourrey C."/>
            <person name="LaButti K."/>
            <person name="Lindquist E.A."/>
            <person name="Lipzen A."/>
            <person name="Lundell T."/>
            <person name="Morin E."/>
            <person name="Murat C."/>
            <person name="Riley R."/>
            <person name="Ohm R."/>
            <person name="Sun H."/>
            <person name="Tunlid A."/>
            <person name="Henrissat B."/>
            <person name="Grigoriev I.V."/>
            <person name="Hibbett D.S."/>
            <person name="Martin F."/>
        </authorList>
    </citation>
    <scope>NUCLEOTIDE SEQUENCE [LARGE SCALE GENOMIC DNA]</scope>
    <source>
        <strain evidence="1 2">Koide BX008</strain>
    </source>
</reference>
<dbReference type="OrthoDB" id="5121585at2759"/>
<organism evidence="1 2">
    <name type="scientific">Amanita muscaria (strain Koide BX008)</name>
    <dbReference type="NCBI Taxonomy" id="946122"/>
    <lineage>
        <taxon>Eukaryota</taxon>
        <taxon>Fungi</taxon>
        <taxon>Dikarya</taxon>
        <taxon>Basidiomycota</taxon>
        <taxon>Agaricomycotina</taxon>
        <taxon>Agaricomycetes</taxon>
        <taxon>Agaricomycetidae</taxon>
        <taxon>Agaricales</taxon>
        <taxon>Pluteineae</taxon>
        <taxon>Amanitaceae</taxon>
        <taxon>Amanita</taxon>
    </lineage>
</organism>
<dbReference type="STRING" id="946122.A0A0C2T5G3"/>
<dbReference type="InParanoid" id="A0A0C2T5G3"/>
<dbReference type="AlphaFoldDB" id="A0A0C2T5G3"/>
<gene>
    <name evidence="1" type="ORF">M378DRAFT_13279</name>
</gene>
<dbReference type="EMBL" id="KN818279">
    <property type="protein sequence ID" value="KIL61814.1"/>
    <property type="molecule type" value="Genomic_DNA"/>
</dbReference>
<proteinExistence type="predicted"/>